<organism evidence="1 2">
    <name type="scientific">Dryococelus australis</name>
    <dbReference type="NCBI Taxonomy" id="614101"/>
    <lineage>
        <taxon>Eukaryota</taxon>
        <taxon>Metazoa</taxon>
        <taxon>Ecdysozoa</taxon>
        <taxon>Arthropoda</taxon>
        <taxon>Hexapoda</taxon>
        <taxon>Insecta</taxon>
        <taxon>Pterygota</taxon>
        <taxon>Neoptera</taxon>
        <taxon>Polyneoptera</taxon>
        <taxon>Phasmatodea</taxon>
        <taxon>Verophasmatodea</taxon>
        <taxon>Anareolatae</taxon>
        <taxon>Phasmatidae</taxon>
        <taxon>Eurycanthinae</taxon>
        <taxon>Dryococelus</taxon>
    </lineage>
</organism>
<dbReference type="Gene3D" id="3.30.420.10">
    <property type="entry name" value="Ribonuclease H-like superfamily/Ribonuclease H"/>
    <property type="match status" value="1"/>
</dbReference>
<dbReference type="InterPro" id="IPR036397">
    <property type="entry name" value="RNaseH_sf"/>
</dbReference>
<dbReference type="Proteomes" id="UP001159363">
    <property type="component" value="Chromosome 1"/>
</dbReference>
<protein>
    <submittedName>
        <fullName evidence="1">Uncharacterized protein</fullName>
    </submittedName>
</protein>
<reference evidence="1 2" key="1">
    <citation type="submission" date="2023-02" db="EMBL/GenBank/DDBJ databases">
        <title>LHISI_Scaffold_Assembly.</title>
        <authorList>
            <person name="Stuart O.P."/>
            <person name="Cleave R."/>
            <person name="Magrath M.J.L."/>
            <person name="Mikheyev A.S."/>
        </authorList>
    </citation>
    <scope>NUCLEOTIDE SEQUENCE [LARGE SCALE GENOMIC DNA]</scope>
    <source>
        <strain evidence="1">Daus_M_001</strain>
        <tissue evidence="1">Leg muscle</tissue>
    </source>
</reference>
<name>A0ABQ9IGD8_9NEOP</name>
<proteinExistence type="predicted"/>
<sequence length="481" mass="53591">MKSAEERSGEAGWCEGGLSGEWRLPVESVAPVLLAGQLRLQVRAPPVCRQSRAYITLNGETMFQYRVLPVEAIGALDARVNFAFRGACPWLSVKVRPAGRPRLRTGLYTRTWTGCRQPRSLGGDLPRLLATLLARSVQLRVANDDCILAYQYSSLQSYLHFTALMFAVADFPPAGHFSRRELLSTLVIYRLKLIHSKTAGSEARRSFIAVGLDLEALHVVPQEVVYRSRFDQQWIGRGGPIAWPARSPDLTSVDYFLWGHMKGLIYQTSVESEKELLAPIIAAADLGLPGIGGRVCQNIVRRYRVCVDVTGRHIKPFFTSKQYTSTTVLLQWQLGTVSFSLGREVPWARKSLAGLMVLVAHARTQPRCRHCPLVPSPQSLANSLQSPAHWNSPRSSSGCPYTMSAEDMRMSSLQAALIPRRMVGKMSTQCSVMWQHMAALSYRCMRSTMPLAAGWNAVVLKRVMPIRLLRAMQIVDLNCIP</sequence>
<dbReference type="PANTHER" id="PTHR47326">
    <property type="entry name" value="TRANSPOSABLE ELEMENT TC3 TRANSPOSASE-LIKE PROTEIN"/>
    <property type="match status" value="1"/>
</dbReference>
<comment type="caution">
    <text evidence="1">The sequence shown here is derived from an EMBL/GenBank/DDBJ whole genome shotgun (WGS) entry which is preliminary data.</text>
</comment>
<accession>A0ABQ9IGD8</accession>
<gene>
    <name evidence="1" type="ORF">PR048_001058</name>
</gene>
<dbReference type="EMBL" id="JARBHB010000001">
    <property type="protein sequence ID" value="KAJ8895721.1"/>
    <property type="molecule type" value="Genomic_DNA"/>
</dbReference>
<dbReference type="PANTHER" id="PTHR47326:SF1">
    <property type="entry name" value="HTH PSQ-TYPE DOMAIN-CONTAINING PROTEIN"/>
    <property type="match status" value="1"/>
</dbReference>
<evidence type="ECO:0000313" key="1">
    <source>
        <dbReference type="EMBL" id="KAJ8895721.1"/>
    </source>
</evidence>
<evidence type="ECO:0000313" key="2">
    <source>
        <dbReference type="Proteomes" id="UP001159363"/>
    </source>
</evidence>
<keyword evidence="2" id="KW-1185">Reference proteome</keyword>